<evidence type="ECO:0000256" key="2">
    <source>
        <dbReference type="PROSITE-ProRule" id="PRU00335"/>
    </source>
</evidence>
<dbReference type="Pfam" id="PF00440">
    <property type="entry name" value="TetR_N"/>
    <property type="match status" value="1"/>
</dbReference>
<evidence type="ECO:0000313" key="4">
    <source>
        <dbReference type="EMBL" id="RYC14237.1"/>
    </source>
</evidence>
<evidence type="ECO:0000259" key="3">
    <source>
        <dbReference type="PROSITE" id="PS50977"/>
    </source>
</evidence>
<sequence>MTARASRGRRPGAPDTRAEVLAAARASFAEKGFRGTTIRAVASAAGVDPALVHHYFGTKDDLFVAALEIPVDPREILAPVVAAGPDGAGERLLRTFLSVWDDPAIQPGLLALVRSLMADDSAGLVRDGFIPVVVGPVLASLVRDRPEVRVPLVASQMIGLIVARYVIAVPPLAQMPAEDLVARVGPVLQHYLTGDLP</sequence>
<feature type="domain" description="HTH tetR-type" evidence="3">
    <location>
        <begin position="14"/>
        <end position="74"/>
    </location>
</feature>
<dbReference type="PROSITE" id="PS50977">
    <property type="entry name" value="HTH_TETR_2"/>
    <property type="match status" value="1"/>
</dbReference>
<dbReference type="InterPro" id="IPR001647">
    <property type="entry name" value="HTH_TetR"/>
</dbReference>
<dbReference type="SUPFAM" id="SSF48498">
    <property type="entry name" value="Tetracyclin repressor-like, C-terminal domain"/>
    <property type="match status" value="1"/>
</dbReference>
<protein>
    <submittedName>
        <fullName evidence="4">TetR/AcrR family transcriptional regulator</fullName>
    </submittedName>
</protein>
<dbReference type="InterPro" id="IPR050109">
    <property type="entry name" value="HTH-type_TetR-like_transc_reg"/>
</dbReference>
<dbReference type="Gene3D" id="1.10.357.10">
    <property type="entry name" value="Tetracycline Repressor, domain 2"/>
    <property type="match status" value="1"/>
</dbReference>
<evidence type="ECO:0000256" key="1">
    <source>
        <dbReference type="ARBA" id="ARBA00023125"/>
    </source>
</evidence>
<dbReference type="GO" id="GO:0000976">
    <property type="term" value="F:transcription cis-regulatory region binding"/>
    <property type="evidence" value="ECO:0007669"/>
    <property type="project" value="TreeGrafter"/>
</dbReference>
<name>A0A4V1RQW1_9ACTN</name>
<dbReference type="InterPro" id="IPR009057">
    <property type="entry name" value="Homeodomain-like_sf"/>
</dbReference>
<dbReference type="SUPFAM" id="SSF46689">
    <property type="entry name" value="Homeodomain-like"/>
    <property type="match status" value="1"/>
</dbReference>
<keyword evidence="5" id="KW-1185">Reference proteome</keyword>
<dbReference type="RefSeq" id="WP_129424422.1">
    <property type="nucleotide sequence ID" value="NZ_SDWV01000002.1"/>
</dbReference>
<organism evidence="4 5">
    <name type="scientific">Nocardioides zhouii</name>
    <dbReference type="NCBI Taxonomy" id="1168729"/>
    <lineage>
        <taxon>Bacteria</taxon>
        <taxon>Bacillati</taxon>
        <taxon>Actinomycetota</taxon>
        <taxon>Actinomycetes</taxon>
        <taxon>Propionibacteriales</taxon>
        <taxon>Nocardioidaceae</taxon>
        <taxon>Nocardioides</taxon>
    </lineage>
</organism>
<dbReference type="PANTHER" id="PTHR30055:SF235">
    <property type="entry name" value="TRANSCRIPTIONAL REGULATORY PROTEIN"/>
    <property type="match status" value="1"/>
</dbReference>
<feature type="DNA-binding region" description="H-T-H motif" evidence="2">
    <location>
        <begin position="37"/>
        <end position="56"/>
    </location>
</feature>
<reference evidence="4 5" key="1">
    <citation type="submission" date="2019-01" db="EMBL/GenBank/DDBJ databases">
        <title>Novel species of Nocardioides.</title>
        <authorList>
            <person name="Liu Q."/>
            <person name="X Y.-H."/>
        </authorList>
    </citation>
    <scope>NUCLEOTIDE SEQUENCE [LARGE SCALE GENOMIC DNA]</scope>
    <source>
        <strain evidence="4 5">HLT2-9</strain>
    </source>
</reference>
<dbReference type="PANTHER" id="PTHR30055">
    <property type="entry name" value="HTH-TYPE TRANSCRIPTIONAL REGULATOR RUTR"/>
    <property type="match status" value="1"/>
</dbReference>
<keyword evidence="1 2" id="KW-0238">DNA-binding</keyword>
<comment type="caution">
    <text evidence="4">The sequence shown here is derived from an EMBL/GenBank/DDBJ whole genome shotgun (WGS) entry which is preliminary data.</text>
</comment>
<dbReference type="EMBL" id="SDWV01000002">
    <property type="protein sequence ID" value="RYC14237.1"/>
    <property type="molecule type" value="Genomic_DNA"/>
</dbReference>
<evidence type="ECO:0000313" key="5">
    <source>
        <dbReference type="Proteomes" id="UP000291101"/>
    </source>
</evidence>
<dbReference type="Gene3D" id="1.10.10.60">
    <property type="entry name" value="Homeodomain-like"/>
    <property type="match status" value="1"/>
</dbReference>
<dbReference type="Pfam" id="PF17920">
    <property type="entry name" value="TetR_C_16"/>
    <property type="match status" value="1"/>
</dbReference>
<dbReference type="InterPro" id="IPR036271">
    <property type="entry name" value="Tet_transcr_reg_TetR-rel_C_sf"/>
</dbReference>
<proteinExistence type="predicted"/>
<dbReference type="Proteomes" id="UP000291101">
    <property type="component" value="Unassembled WGS sequence"/>
</dbReference>
<gene>
    <name evidence="4" type="ORF">EUA94_02710</name>
</gene>
<dbReference type="OrthoDB" id="3210235at2"/>
<dbReference type="InterPro" id="IPR041678">
    <property type="entry name" value="TetR_C_16"/>
</dbReference>
<dbReference type="PRINTS" id="PR00455">
    <property type="entry name" value="HTHTETR"/>
</dbReference>
<accession>A0A4V1RQW1</accession>
<dbReference type="AlphaFoldDB" id="A0A4V1RQW1"/>
<dbReference type="GO" id="GO:0003700">
    <property type="term" value="F:DNA-binding transcription factor activity"/>
    <property type="evidence" value="ECO:0007669"/>
    <property type="project" value="TreeGrafter"/>
</dbReference>